<dbReference type="AlphaFoldDB" id="A0A0D6QW74"/>
<dbReference type="InterPro" id="IPR000960">
    <property type="entry name" value="Flavin_mOase"/>
</dbReference>
<evidence type="ECO:0000256" key="6">
    <source>
        <dbReference type="RuleBase" id="RU361177"/>
    </source>
</evidence>
<accession>A0A0D6QW74</accession>
<dbReference type="GO" id="GO:0004499">
    <property type="term" value="F:N,N-dimethylaniline monooxygenase activity"/>
    <property type="evidence" value="ECO:0007669"/>
    <property type="project" value="InterPro"/>
</dbReference>
<comment type="similarity">
    <text evidence="1 6">Belongs to the FMO family.</text>
</comment>
<keyword evidence="4" id="KW-0521">NADP</keyword>
<dbReference type="PANTHER" id="PTHR23023">
    <property type="entry name" value="DIMETHYLANILINE MONOOXYGENASE"/>
    <property type="match status" value="1"/>
</dbReference>
<dbReference type="EC" id="1.-.-.-" evidence="6"/>
<evidence type="ECO:0000256" key="5">
    <source>
        <dbReference type="ARBA" id="ARBA00023002"/>
    </source>
</evidence>
<dbReference type="Gene3D" id="3.50.50.60">
    <property type="entry name" value="FAD/NAD(P)-binding domain"/>
    <property type="match status" value="2"/>
</dbReference>
<keyword evidence="5 6" id="KW-0560">Oxidoreductase</keyword>
<dbReference type="GO" id="GO:0050660">
    <property type="term" value="F:flavin adenine dinucleotide binding"/>
    <property type="evidence" value="ECO:0007669"/>
    <property type="project" value="InterPro"/>
</dbReference>
<dbReference type="Pfam" id="PF00743">
    <property type="entry name" value="FMO-like"/>
    <property type="match status" value="2"/>
</dbReference>
<organism evidence="7">
    <name type="scientific">Araucaria cunninghamii</name>
    <name type="common">Hoop pine</name>
    <name type="synonym">Moreton Bay pine</name>
    <dbReference type="NCBI Taxonomy" id="56994"/>
    <lineage>
        <taxon>Eukaryota</taxon>
        <taxon>Viridiplantae</taxon>
        <taxon>Streptophyta</taxon>
        <taxon>Embryophyta</taxon>
        <taxon>Tracheophyta</taxon>
        <taxon>Spermatophyta</taxon>
        <taxon>Pinopsida</taxon>
        <taxon>Pinidae</taxon>
        <taxon>Conifers II</taxon>
        <taxon>Araucariales</taxon>
        <taxon>Araucariaceae</taxon>
        <taxon>Araucaria</taxon>
    </lineage>
</organism>
<evidence type="ECO:0000256" key="3">
    <source>
        <dbReference type="ARBA" id="ARBA00022827"/>
    </source>
</evidence>
<evidence type="ECO:0000256" key="1">
    <source>
        <dbReference type="ARBA" id="ARBA00009183"/>
    </source>
</evidence>
<dbReference type="InterPro" id="IPR020946">
    <property type="entry name" value="Flavin_mOase-like"/>
</dbReference>
<dbReference type="EMBL" id="GCKF01042693">
    <property type="protein sequence ID" value="JAG94701.1"/>
    <property type="molecule type" value="Transcribed_RNA"/>
</dbReference>
<sequence length="421" mass="48107">MSSEEVANGYQKVGVIGAGAAGLVAARELKREGLEVAVYEQKADVGGLWLYDSGVGEDPLGLDPKRVGPNHGTIYQSLRTNLPREVMGFMDYPFLVKEDSRDPRGFPSHQEVFLYLKDFARDFNLLELIRFNTRVEYVGIVNRGPQCVMNGEQVFDMDGDFFNERIQWVVRSRSSFAADSQVEEEIFDAVVVCNGHYRQPKIAEVPGLQKWPGNQIHSMNYRVYEPFYNQVKYLDEDGTVVFNDGSSVIADSIIHCTGYSYSFPFLDTNGIVTVDNNRVGPLYEHIFPPQLAPSLSFVGIPQKIITFPFFELQSKWIASILARKTMLPSRRDMMKSVKELYDYQEMIGLPKHFTHEIDEREAFEHSNQLADRTGSSCFEEWRKEITKATLKCIHSNPTTFRDSWSYCDTLELLKEKTTMDN</sequence>
<dbReference type="InterPro" id="IPR050346">
    <property type="entry name" value="FMO-like"/>
</dbReference>
<evidence type="ECO:0000256" key="4">
    <source>
        <dbReference type="ARBA" id="ARBA00022857"/>
    </source>
</evidence>
<dbReference type="PRINTS" id="PR00370">
    <property type="entry name" value="FMOXYGENASE"/>
</dbReference>
<reference evidence="7" key="1">
    <citation type="submission" date="2015-03" db="EMBL/GenBank/DDBJ databases">
        <title>A transcriptome of Araucaria cunninghamii, an australian fine timber species.</title>
        <authorList>
            <person name="Jing Yi C.J.Y."/>
            <person name="Yin San L.Y.S."/>
            <person name="Abdul Karim S.S."/>
            <person name="Wan Azmi N.N."/>
            <person name="Hercus R.R."/>
            <person name="Croft L.L."/>
        </authorList>
    </citation>
    <scope>NUCLEOTIDE SEQUENCE</scope>
    <source>
        <strain evidence="7">MI0301</strain>
        <tissue evidence="7">Leaf</tissue>
    </source>
</reference>
<evidence type="ECO:0000256" key="2">
    <source>
        <dbReference type="ARBA" id="ARBA00022630"/>
    </source>
</evidence>
<comment type="cofactor">
    <cofactor evidence="6">
        <name>FAD</name>
        <dbReference type="ChEBI" id="CHEBI:57692"/>
    </cofactor>
</comment>
<protein>
    <recommendedName>
        <fullName evidence="6">Flavin-containing monooxygenase</fullName>
        <ecNumber evidence="6">1.-.-.-</ecNumber>
    </recommendedName>
</protein>
<dbReference type="InterPro" id="IPR036188">
    <property type="entry name" value="FAD/NAD-bd_sf"/>
</dbReference>
<proteinExistence type="inferred from homology"/>
<keyword evidence="6" id="KW-0503">Monooxygenase</keyword>
<name>A0A0D6QW74_ARACU</name>
<keyword evidence="3 6" id="KW-0274">FAD</keyword>
<dbReference type="GO" id="GO:0050661">
    <property type="term" value="F:NADP binding"/>
    <property type="evidence" value="ECO:0007669"/>
    <property type="project" value="InterPro"/>
</dbReference>
<evidence type="ECO:0000313" key="7">
    <source>
        <dbReference type="EMBL" id="JAG94701.1"/>
    </source>
</evidence>
<dbReference type="SUPFAM" id="SSF51905">
    <property type="entry name" value="FAD/NAD(P)-binding domain"/>
    <property type="match status" value="2"/>
</dbReference>
<keyword evidence="2 6" id="KW-0285">Flavoprotein</keyword>